<dbReference type="Proteomes" id="UP000030758">
    <property type="component" value="Unassembled WGS sequence"/>
</dbReference>
<gene>
    <name evidence="1" type="ORF">M513_07637</name>
    <name evidence="2" type="ORF">M514_07637</name>
</gene>
<name>A0A085M2H8_9BILA</name>
<reference evidence="1 3" key="1">
    <citation type="journal article" date="2014" name="Nat. Genet.">
        <title>Genome and transcriptome of the porcine whipworm Trichuris suis.</title>
        <authorList>
            <person name="Jex A.R."/>
            <person name="Nejsum P."/>
            <person name="Schwarz E.M."/>
            <person name="Hu L."/>
            <person name="Young N.D."/>
            <person name="Hall R.S."/>
            <person name="Korhonen P.K."/>
            <person name="Liao S."/>
            <person name="Thamsborg S."/>
            <person name="Xia J."/>
            <person name="Xu P."/>
            <person name="Wang S."/>
            <person name="Scheerlinck J.P."/>
            <person name="Hofmann A."/>
            <person name="Sternberg P.W."/>
            <person name="Wang J."/>
            <person name="Gasser R.B."/>
        </authorList>
    </citation>
    <scope>NUCLEOTIDE SEQUENCE [LARGE SCALE GENOMIC DNA]</scope>
    <source>
        <strain evidence="2">DCEP-RM93F</strain>
        <strain evidence="1">DCEP-RM93M</strain>
    </source>
</reference>
<sequence>MRTFAHVQRQVCCTLLSQDCPTALQENITRKRIEAYLITHWRRRILDVSFCSLSSWTQWNSVGQKMNGHRSPGWQKHFGHVSFGSSVDAQSKGQTNN</sequence>
<protein>
    <submittedName>
        <fullName evidence="1">Uncharacterized protein</fullName>
    </submittedName>
</protein>
<organism evidence="1 3">
    <name type="scientific">Trichuris suis</name>
    <name type="common">pig whipworm</name>
    <dbReference type="NCBI Taxonomy" id="68888"/>
    <lineage>
        <taxon>Eukaryota</taxon>
        <taxon>Metazoa</taxon>
        <taxon>Ecdysozoa</taxon>
        <taxon>Nematoda</taxon>
        <taxon>Enoplea</taxon>
        <taxon>Dorylaimia</taxon>
        <taxon>Trichinellida</taxon>
        <taxon>Trichuridae</taxon>
        <taxon>Trichuris</taxon>
    </lineage>
</organism>
<evidence type="ECO:0000313" key="3">
    <source>
        <dbReference type="Proteomes" id="UP000030764"/>
    </source>
</evidence>
<keyword evidence="3" id="KW-1185">Reference proteome</keyword>
<evidence type="ECO:0000313" key="1">
    <source>
        <dbReference type="EMBL" id="KFD51424.1"/>
    </source>
</evidence>
<proteinExistence type="predicted"/>
<evidence type="ECO:0000313" key="2">
    <source>
        <dbReference type="EMBL" id="KFD65753.1"/>
    </source>
</evidence>
<dbReference type="EMBL" id="KL363239">
    <property type="protein sequence ID" value="KFD51424.1"/>
    <property type="molecule type" value="Genomic_DNA"/>
</dbReference>
<dbReference type="AlphaFoldDB" id="A0A085M2H8"/>
<accession>A0A085M2H8</accession>
<dbReference type="EMBL" id="KL367533">
    <property type="protein sequence ID" value="KFD65753.1"/>
    <property type="molecule type" value="Genomic_DNA"/>
</dbReference>
<dbReference type="Proteomes" id="UP000030764">
    <property type="component" value="Unassembled WGS sequence"/>
</dbReference>